<evidence type="ECO:0000256" key="1">
    <source>
        <dbReference type="SAM" id="SignalP"/>
    </source>
</evidence>
<evidence type="ECO:0000313" key="2">
    <source>
        <dbReference type="EMBL" id="CNE27026.1"/>
    </source>
</evidence>
<gene>
    <name evidence="2" type="ORF">ERS137959_03394</name>
</gene>
<dbReference type="EMBL" id="CPXJ01000046">
    <property type="protein sequence ID" value="CNE27026.1"/>
    <property type="molecule type" value="Genomic_DNA"/>
</dbReference>
<comment type="caution">
    <text evidence="2">The sequence shown here is derived from an EMBL/GenBank/DDBJ whole genome shotgun (WGS) entry which is preliminary data.</text>
</comment>
<dbReference type="Proteomes" id="UP000041601">
    <property type="component" value="Unassembled WGS sequence"/>
</dbReference>
<keyword evidence="1" id="KW-0732">Signal</keyword>
<dbReference type="RefSeq" id="WP_032898447.1">
    <property type="nucleotide sequence ID" value="NZ_CGGL01000044.1"/>
</dbReference>
<feature type="chain" id="PRO_5047277610" evidence="1">
    <location>
        <begin position="21"/>
        <end position="140"/>
    </location>
</feature>
<sequence>MKLQIIISALALIISSSANASTVNQDLCSTVTFQAFGEPKQTVRDCADPHETFWVKVDINGLHFPIQGIGLIVPQTYHAKSSGDSELLTVQITKKEEEYSVRFQAIRDHKQINWTGMMTPGEHKSFNQDGNQIKVSFARQ</sequence>
<accession>A0ABM9S6K1</accession>
<proteinExistence type="predicted"/>
<feature type="signal peptide" evidence="1">
    <location>
        <begin position="1"/>
        <end position="20"/>
    </location>
</feature>
<name>A0ABM9S6K1_YEREN</name>
<protein>
    <submittedName>
        <fullName evidence="2">Uncharacterized protein</fullName>
    </submittedName>
</protein>
<reference evidence="2 3" key="1">
    <citation type="submission" date="2015-03" db="EMBL/GenBank/DDBJ databases">
        <authorList>
            <consortium name="Pathogen Informatics"/>
            <person name="Murphy D."/>
        </authorList>
    </citation>
    <scope>NUCLEOTIDE SEQUENCE [LARGE SCALE GENOMIC DNA]</scope>
    <source>
        <strain evidence="2 3">IP05342</strain>
    </source>
</reference>
<evidence type="ECO:0000313" key="3">
    <source>
        <dbReference type="Proteomes" id="UP000041601"/>
    </source>
</evidence>
<keyword evidence="3" id="KW-1185">Reference proteome</keyword>
<dbReference type="GeneID" id="89598906"/>
<organism evidence="2 3">
    <name type="scientific">Yersinia enterocolitica</name>
    <dbReference type="NCBI Taxonomy" id="630"/>
    <lineage>
        <taxon>Bacteria</taxon>
        <taxon>Pseudomonadati</taxon>
        <taxon>Pseudomonadota</taxon>
        <taxon>Gammaproteobacteria</taxon>
        <taxon>Enterobacterales</taxon>
        <taxon>Yersiniaceae</taxon>
        <taxon>Yersinia</taxon>
    </lineage>
</organism>